<evidence type="ECO:0000313" key="2">
    <source>
        <dbReference type="EMBL" id="GAG13700.1"/>
    </source>
</evidence>
<protein>
    <recommendedName>
        <fullName evidence="1">TRASH domain-containing protein</fullName>
    </recommendedName>
</protein>
<name>X0V6G1_9ZZZZ</name>
<reference evidence="2" key="1">
    <citation type="journal article" date="2014" name="Front. Microbiol.">
        <title>High frequency of phylogenetically diverse reductive dehalogenase-homologous genes in deep subseafloor sedimentary metagenomes.</title>
        <authorList>
            <person name="Kawai M."/>
            <person name="Futagami T."/>
            <person name="Toyoda A."/>
            <person name="Takaki Y."/>
            <person name="Nishi S."/>
            <person name="Hori S."/>
            <person name="Arai W."/>
            <person name="Tsubouchi T."/>
            <person name="Morono Y."/>
            <person name="Uchiyama I."/>
            <person name="Ito T."/>
            <person name="Fujiyama A."/>
            <person name="Inagaki F."/>
            <person name="Takami H."/>
        </authorList>
    </citation>
    <scope>NUCLEOTIDE SEQUENCE</scope>
    <source>
        <strain evidence="2">Expedition CK06-06</strain>
    </source>
</reference>
<dbReference type="InterPro" id="IPR007029">
    <property type="entry name" value="YHS_dom"/>
</dbReference>
<dbReference type="GO" id="GO:0016491">
    <property type="term" value="F:oxidoreductase activity"/>
    <property type="evidence" value="ECO:0007669"/>
    <property type="project" value="InterPro"/>
</dbReference>
<accession>X0V6G1</accession>
<feature type="domain" description="TRASH" evidence="1">
    <location>
        <begin position="4"/>
        <end position="42"/>
    </location>
</feature>
<dbReference type="AlphaFoldDB" id="X0V6G1"/>
<dbReference type="InterPro" id="IPR009078">
    <property type="entry name" value="Ferritin-like_SF"/>
</dbReference>
<sequence length="60" mass="6948">MAVDPICKMEVDEKTAKFKSKYKEKTYYFCAPGCKKEFDDNPEKYIGKAEKHQPPLHGCC</sequence>
<proteinExistence type="predicted"/>
<dbReference type="EMBL" id="BARS01022438">
    <property type="protein sequence ID" value="GAG13700.1"/>
    <property type="molecule type" value="Genomic_DNA"/>
</dbReference>
<organism evidence="2">
    <name type="scientific">marine sediment metagenome</name>
    <dbReference type="NCBI Taxonomy" id="412755"/>
    <lineage>
        <taxon>unclassified sequences</taxon>
        <taxon>metagenomes</taxon>
        <taxon>ecological metagenomes</taxon>
    </lineage>
</organism>
<dbReference type="InterPro" id="IPR012348">
    <property type="entry name" value="RNR-like"/>
</dbReference>
<dbReference type="InterPro" id="IPR011017">
    <property type="entry name" value="TRASH_dom"/>
</dbReference>
<dbReference type="Gene3D" id="1.10.620.20">
    <property type="entry name" value="Ribonucleotide Reductase, subunit A"/>
    <property type="match status" value="1"/>
</dbReference>
<dbReference type="SMART" id="SM00746">
    <property type="entry name" value="TRASH"/>
    <property type="match status" value="1"/>
</dbReference>
<gene>
    <name evidence="2" type="ORF">S01H1_35878</name>
</gene>
<dbReference type="SUPFAM" id="SSF47240">
    <property type="entry name" value="Ferritin-like"/>
    <property type="match status" value="1"/>
</dbReference>
<evidence type="ECO:0000259" key="1">
    <source>
        <dbReference type="SMART" id="SM00746"/>
    </source>
</evidence>
<dbReference type="Pfam" id="PF04945">
    <property type="entry name" value="YHS"/>
    <property type="match status" value="1"/>
</dbReference>
<comment type="caution">
    <text evidence="2">The sequence shown here is derived from an EMBL/GenBank/DDBJ whole genome shotgun (WGS) entry which is preliminary data.</text>
</comment>